<dbReference type="PANTHER" id="PTHR43335:SF4">
    <property type="entry name" value="ABC TRANSPORTER, ATP-BINDING PROTEIN"/>
    <property type="match status" value="1"/>
</dbReference>
<evidence type="ECO:0000313" key="7">
    <source>
        <dbReference type="Proteomes" id="UP000581206"/>
    </source>
</evidence>
<gene>
    <name evidence="6" type="ORF">HGA03_07865</name>
</gene>
<dbReference type="Proteomes" id="UP000581206">
    <property type="component" value="Unassembled WGS sequence"/>
</dbReference>
<dbReference type="PANTHER" id="PTHR43335">
    <property type="entry name" value="ABC TRANSPORTER, ATP-BINDING PROTEIN"/>
    <property type="match status" value="1"/>
</dbReference>
<evidence type="ECO:0000259" key="5">
    <source>
        <dbReference type="PROSITE" id="PS50893"/>
    </source>
</evidence>
<dbReference type="InterPro" id="IPR003439">
    <property type="entry name" value="ABC_transporter-like_ATP-bd"/>
</dbReference>
<protein>
    <submittedName>
        <fullName evidence="6">ATP-binding cassette domain-containing protein</fullName>
    </submittedName>
</protein>
<dbReference type="SMART" id="SM00382">
    <property type="entry name" value="AAA"/>
    <property type="match status" value="1"/>
</dbReference>
<reference evidence="6 7" key="1">
    <citation type="submission" date="2020-04" db="EMBL/GenBank/DDBJ databases">
        <title>MicrobeNet Type strains.</title>
        <authorList>
            <person name="Nicholson A.C."/>
        </authorList>
    </citation>
    <scope>NUCLEOTIDE SEQUENCE [LARGE SCALE GENOMIC DNA]</scope>
    <source>
        <strain evidence="6 7">ATCC BAA-788</strain>
    </source>
</reference>
<evidence type="ECO:0000313" key="6">
    <source>
        <dbReference type="EMBL" id="NKY22584.1"/>
    </source>
</evidence>
<dbReference type="AlphaFoldDB" id="A0A7X6QYV9"/>
<proteinExistence type="inferred from homology"/>
<dbReference type="InterPro" id="IPR027417">
    <property type="entry name" value="P-loop_NTPase"/>
</dbReference>
<dbReference type="PROSITE" id="PS50893">
    <property type="entry name" value="ABC_TRANSPORTER_2"/>
    <property type="match status" value="1"/>
</dbReference>
<dbReference type="InterPro" id="IPR003593">
    <property type="entry name" value="AAA+_ATPase"/>
</dbReference>
<dbReference type="PROSITE" id="PS00211">
    <property type="entry name" value="ABC_TRANSPORTER_1"/>
    <property type="match status" value="1"/>
</dbReference>
<evidence type="ECO:0000256" key="4">
    <source>
        <dbReference type="ARBA" id="ARBA00022840"/>
    </source>
</evidence>
<keyword evidence="2" id="KW-0813">Transport</keyword>
<accession>A0A7X6QYV9</accession>
<comment type="similarity">
    <text evidence="1">Belongs to the ABC transporter superfamily.</text>
</comment>
<sequence length="307" mass="31977">MTSPAIEIRHLTKTFGPVRAVDDLSFTVAPGRVTGFLGPNGAGKTTTLRMLLGLVSPTSGTATIGGKRYAELERPLRTVGAALEAADFHPGRTARDHLRVSAPKAGATDGRADELLELVGLAGAANRRVGGFSLGMRQRLGLAATLLGDPPVLLLDEPANGLDPEGIRWLRDLLRRLAAEGRTVLVSSHVLAEVQQTVDDIVVISHGRLVHASTLPELVALAEHRVRVSTPDPAGLQALAARAGWTLTAGPEGSAELSGITTAEVGHAAFAAGLELHQLAGVGGTLEDVFLRMTTEHPGTTTEGVAR</sequence>
<dbReference type="EMBL" id="JAAXOX010000003">
    <property type="protein sequence ID" value="NKY22584.1"/>
    <property type="molecule type" value="Genomic_DNA"/>
</dbReference>
<evidence type="ECO:0000256" key="1">
    <source>
        <dbReference type="ARBA" id="ARBA00005417"/>
    </source>
</evidence>
<dbReference type="GO" id="GO:0016887">
    <property type="term" value="F:ATP hydrolysis activity"/>
    <property type="evidence" value="ECO:0007669"/>
    <property type="project" value="InterPro"/>
</dbReference>
<evidence type="ECO:0000256" key="3">
    <source>
        <dbReference type="ARBA" id="ARBA00022741"/>
    </source>
</evidence>
<keyword evidence="7" id="KW-1185">Reference proteome</keyword>
<keyword evidence="4 6" id="KW-0067">ATP-binding</keyword>
<evidence type="ECO:0000256" key="2">
    <source>
        <dbReference type="ARBA" id="ARBA00022448"/>
    </source>
</evidence>
<dbReference type="Gene3D" id="3.40.50.300">
    <property type="entry name" value="P-loop containing nucleotide triphosphate hydrolases"/>
    <property type="match status" value="1"/>
</dbReference>
<dbReference type="GO" id="GO:0005524">
    <property type="term" value="F:ATP binding"/>
    <property type="evidence" value="ECO:0007669"/>
    <property type="project" value="UniProtKB-KW"/>
</dbReference>
<comment type="caution">
    <text evidence="6">The sequence shown here is derived from an EMBL/GenBank/DDBJ whole genome shotgun (WGS) entry which is preliminary data.</text>
</comment>
<dbReference type="Pfam" id="PF00005">
    <property type="entry name" value="ABC_tran"/>
    <property type="match status" value="1"/>
</dbReference>
<organism evidence="6 7">
    <name type="scientific">Cellulomonas denverensis</name>
    <dbReference type="NCBI Taxonomy" id="264297"/>
    <lineage>
        <taxon>Bacteria</taxon>
        <taxon>Bacillati</taxon>
        <taxon>Actinomycetota</taxon>
        <taxon>Actinomycetes</taxon>
        <taxon>Micrococcales</taxon>
        <taxon>Cellulomonadaceae</taxon>
        <taxon>Cellulomonas</taxon>
    </lineage>
</organism>
<dbReference type="RefSeq" id="WP_168629705.1">
    <property type="nucleotide sequence ID" value="NZ_BONL01000004.1"/>
</dbReference>
<dbReference type="SUPFAM" id="SSF52540">
    <property type="entry name" value="P-loop containing nucleoside triphosphate hydrolases"/>
    <property type="match status" value="1"/>
</dbReference>
<feature type="domain" description="ABC transporter" evidence="5">
    <location>
        <begin position="6"/>
        <end position="231"/>
    </location>
</feature>
<dbReference type="InterPro" id="IPR017871">
    <property type="entry name" value="ABC_transporter-like_CS"/>
</dbReference>
<name>A0A7X6QYV9_9CELL</name>
<keyword evidence="3" id="KW-0547">Nucleotide-binding</keyword>